<feature type="transmembrane region" description="Helical" evidence="1">
    <location>
        <begin position="147"/>
        <end position="170"/>
    </location>
</feature>
<gene>
    <name evidence="2" type="ORF">F4Y60_09475</name>
</gene>
<dbReference type="EMBL" id="VXRY01000377">
    <property type="protein sequence ID" value="MXY34301.1"/>
    <property type="molecule type" value="Genomic_DNA"/>
</dbReference>
<sequence>MAYVIWTFRVLVALAVLGVLHYNLPQRDIVRIVNTYEERRDFDDWTSVFWSGRATTSTTNPTKDVLFIQAVKANGKAMVYRNQDTGFWPPYFKFDTADLQTEAADAVSTRDDPEWYVVRHYGWRNVWLSIFPNALRLTPAEGPEMQLIPWFNIVFLTLLAILLITIWRLWRNFRNRRIAPLLLDIGTATSSVRGRLGRLFRRH</sequence>
<dbReference type="Pfam" id="PF07509">
    <property type="entry name" value="DUF1523"/>
    <property type="match status" value="1"/>
</dbReference>
<keyword evidence="1" id="KW-0472">Membrane</keyword>
<dbReference type="InterPro" id="IPR011088">
    <property type="entry name" value="Phage_phiNM3_A0EWY4"/>
</dbReference>
<accession>A0A6B0Y0K2</accession>
<dbReference type="AlphaFoldDB" id="A0A6B0Y0K2"/>
<proteinExistence type="predicted"/>
<name>A0A6B0Y0K2_9RHOB</name>
<evidence type="ECO:0000313" key="2">
    <source>
        <dbReference type="EMBL" id="MXY34301.1"/>
    </source>
</evidence>
<evidence type="ECO:0000256" key="1">
    <source>
        <dbReference type="SAM" id="Phobius"/>
    </source>
</evidence>
<reference evidence="2" key="1">
    <citation type="submission" date="2019-09" db="EMBL/GenBank/DDBJ databases">
        <title>Characterisation of the sponge microbiome using genome-centric metagenomics.</title>
        <authorList>
            <person name="Engelberts J.P."/>
            <person name="Robbins S.J."/>
            <person name="De Goeij J.M."/>
            <person name="Aranda M."/>
            <person name="Bell S.C."/>
            <person name="Webster N.S."/>
        </authorList>
    </citation>
    <scope>NUCLEOTIDE SEQUENCE</scope>
    <source>
        <strain evidence="2">SB0664_bin_43</strain>
    </source>
</reference>
<comment type="caution">
    <text evidence="2">The sequence shown here is derived from an EMBL/GenBank/DDBJ whole genome shotgun (WGS) entry which is preliminary data.</text>
</comment>
<protein>
    <submittedName>
        <fullName evidence="2">DUF1523 family protein</fullName>
    </submittedName>
</protein>
<organism evidence="2">
    <name type="scientific">Boseongicola sp. SB0664_bin_43</name>
    <dbReference type="NCBI Taxonomy" id="2604844"/>
    <lineage>
        <taxon>Bacteria</taxon>
        <taxon>Pseudomonadati</taxon>
        <taxon>Pseudomonadota</taxon>
        <taxon>Alphaproteobacteria</taxon>
        <taxon>Rhodobacterales</taxon>
        <taxon>Paracoccaceae</taxon>
        <taxon>Boseongicola</taxon>
    </lineage>
</organism>
<keyword evidence="1" id="KW-0812">Transmembrane</keyword>
<keyword evidence="1" id="KW-1133">Transmembrane helix</keyword>